<dbReference type="GO" id="GO:0005829">
    <property type="term" value="C:cytosol"/>
    <property type="evidence" value="ECO:0007669"/>
    <property type="project" value="TreeGrafter"/>
</dbReference>
<dbReference type="InterPro" id="IPR023186">
    <property type="entry name" value="IUNH"/>
</dbReference>
<dbReference type="InterPro" id="IPR036452">
    <property type="entry name" value="Ribo_hydro-like"/>
</dbReference>
<comment type="caution">
    <text evidence="4">The sequence shown here is derived from an EMBL/GenBank/DDBJ whole genome shotgun (WGS) entry which is preliminary data.</text>
</comment>
<keyword evidence="2" id="KW-0326">Glycosidase</keyword>
<accession>A0A1Y4R035</accession>
<evidence type="ECO:0000256" key="2">
    <source>
        <dbReference type="ARBA" id="ARBA00023295"/>
    </source>
</evidence>
<keyword evidence="1 4" id="KW-0378">Hydrolase</keyword>
<evidence type="ECO:0000313" key="5">
    <source>
        <dbReference type="Proteomes" id="UP000196074"/>
    </source>
</evidence>
<evidence type="ECO:0000259" key="3">
    <source>
        <dbReference type="Pfam" id="PF01156"/>
    </source>
</evidence>
<organism evidence="4 5">
    <name type="scientific">Enterococcus cecorum</name>
    <dbReference type="NCBI Taxonomy" id="44008"/>
    <lineage>
        <taxon>Bacteria</taxon>
        <taxon>Bacillati</taxon>
        <taxon>Bacillota</taxon>
        <taxon>Bacilli</taxon>
        <taxon>Lactobacillales</taxon>
        <taxon>Enterococcaceae</taxon>
        <taxon>Enterococcus</taxon>
    </lineage>
</organism>
<dbReference type="CDD" id="cd02653">
    <property type="entry name" value="nuc_hydro_3"/>
    <property type="match status" value="1"/>
</dbReference>
<dbReference type="Pfam" id="PF01156">
    <property type="entry name" value="IU_nuc_hydro"/>
    <property type="match status" value="1"/>
</dbReference>
<protein>
    <submittedName>
        <fullName evidence="4">Nucleoside hydrolase</fullName>
    </submittedName>
</protein>
<dbReference type="AlphaFoldDB" id="A0A1Y4R035"/>
<dbReference type="GO" id="GO:0008477">
    <property type="term" value="F:purine nucleosidase activity"/>
    <property type="evidence" value="ECO:0007669"/>
    <property type="project" value="TreeGrafter"/>
</dbReference>
<dbReference type="GO" id="GO:0006152">
    <property type="term" value="P:purine nucleoside catabolic process"/>
    <property type="evidence" value="ECO:0007669"/>
    <property type="project" value="TreeGrafter"/>
</dbReference>
<evidence type="ECO:0000256" key="1">
    <source>
        <dbReference type="ARBA" id="ARBA00022801"/>
    </source>
</evidence>
<sequence>MKGVGEMRKVIIDCDPGIDDSLALLYALKSPEIDVVAICVVAGNVPVEIGVKNVYYCLDLVNRRDIPVYLGASEPLVVPFVSAQDTHGFDGLGESHLAQATIVTPQEQKAAEFYAQTFAHPQEISVIALGPLTNIAQALDLNVNLGLNMQRFVSMGGAYLSHGNCSPVAEYNYWCDPDAAKIVYEKLGCPIEMVGLDVTRKIVLTPNLLQYSQYLNPQMGEILAKITQFYFDFHWQQEHVLGCVINDPLAVAYFIHTQLCSGFDSYVIIENQGVSRGQSLVDAHDFWRKPANAKILTQVDSTAFFVEFLAIVLDVPHEVIAQDMKNLKLGE</sequence>
<dbReference type="SUPFAM" id="SSF53590">
    <property type="entry name" value="Nucleoside hydrolase"/>
    <property type="match status" value="1"/>
</dbReference>
<gene>
    <name evidence="4" type="ORF">B5E88_04425</name>
</gene>
<dbReference type="PANTHER" id="PTHR12304">
    <property type="entry name" value="INOSINE-URIDINE PREFERRING NUCLEOSIDE HYDROLASE"/>
    <property type="match status" value="1"/>
</dbReference>
<dbReference type="Proteomes" id="UP000196074">
    <property type="component" value="Unassembled WGS sequence"/>
</dbReference>
<evidence type="ECO:0000313" key="4">
    <source>
        <dbReference type="EMBL" id="OUQ10945.1"/>
    </source>
</evidence>
<dbReference type="Gene3D" id="3.90.245.10">
    <property type="entry name" value="Ribonucleoside hydrolase-like"/>
    <property type="match status" value="1"/>
</dbReference>
<dbReference type="PANTHER" id="PTHR12304:SF4">
    <property type="entry name" value="URIDINE NUCLEOSIDASE"/>
    <property type="match status" value="1"/>
</dbReference>
<dbReference type="InterPro" id="IPR001910">
    <property type="entry name" value="Inosine/uridine_hydrolase_dom"/>
</dbReference>
<proteinExistence type="predicted"/>
<reference evidence="5" key="1">
    <citation type="submission" date="2017-04" db="EMBL/GenBank/DDBJ databases">
        <title>Function of individual gut microbiota members based on whole genome sequencing of pure cultures obtained from chicken caecum.</title>
        <authorList>
            <person name="Medvecky M."/>
            <person name="Cejkova D."/>
            <person name="Polansky O."/>
            <person name="Karasova D."/>
            <person name="Kubasova T."/>
            <person name="Cizek A."/>
            <person name="Rychlik I."/>
        </authorList>
    </citation>
    <scope>NUCLEOTIDE SEQUENCE [LARGE SCALE GENOMIC DNA]</scope>
    <source>
        <strain evidence="5">An144</strain>
    </source>
</reference>
<dbReference type="EMBL" id="NFLC01000006">
    <property type="protein sequence ID" value="OUQ10945.1"/>
    <property type="molecule type" value="Genomic_DNA"/>
</dbReference>
<name>A0A1Y4R035_9ENTE</name>
<feature type="domain" description="Inosine/uridine-preferring nucleoside hydrolase" evidence="3">
    <location>
        <begin position="10"/>
        <end position="305"/>
    </location>
</feature>